<dbReference type="EMBL" id="JACHMG010000001">
    <property type="protein sequence ID" value="MBB4686402.1"/>
    <property type="molecule type" value="Genomic_DNA"/>
</dbReference>
<comment type="similarity">
    <text evidence="2">Belongs to the EspG family.</text>
</comment>
<keyword evidence="6" id="KW-1185">Reference proteome</keyword>
<evidence type="ECO:0008006" key="7">
    <source>
        <dbReference type="Google" id="ProtNLM"/>
    </source>
</evidence>
<evidence type="ECO:0000313" key="5">
    <source>
        <dbReference type="EMBL" id="MBB4686402.1"/>
    </source>
</evidence>
<proteinExistence type="inferred from homology"/>
<comment type="subcellular location">
    <subcellularLocation>
        <location evidence="1">Cytoplasm</location>
    </subcellularLocation>
</comment>
<reference evidence="5 6" key="1">
    <citation type="submission" date="2020-08" db="EMBL/GenBank/DDBJ databases">
        <title>Sequencing the genomes of 1000 actinobacteria strains.</title>
        <authorList>
            <person name="Klenk H.-P."/>
        </authorList>
    </citation>
    <scope>NUCLEOTIDE SEQUENCE [LARGE SCALE GENOMIC DNA]</scope>
    <source>
        <strain evidence="5 6">DSM 45859</strain>
    </source>
</reference>
<evidence type="ECO:0000256" key="4">
    <source>
        <dbReference type="ARBA" id="ARBA00023186"/>
    </source>
</evidence>
<evidence type="ECO:0000256" key="3">
    <source>
        <dbReference type="ARBA" id="ARBA00022490"/>
    </source>
</evidence>
<dbReference type="InterPro" id="IPR025734">
    <property type="entry name" value="EspG"/>
</dbReference>
<dbReference type="Pfam" id="PF14011">
    <property type="entry name" value="ESX-1_EspG"/>
    <property type="match status" value="1"/>
</dbReference>
<keyword evidence="3" id="KW-0963">Cytoplasm</keyword>
<gene>
    <name evidence="5" type="ORF">BJY18_003887</name>
</gene>
<sequence>MLVLERELLLPADCLPLAAELAGVSLPAALSPDPVWRAPEEARGYRDAAVQAMADQGVWARGGPREDFVRTMTVLCRGTSELSATVEARPARRYRLVVAAAGTDAVLACHVPASGRVLVRPARPDALAEELIGELPSVPPATGPGMSVPESDLKLAVDGGPARRDVRRVMDVALLPRTGAGQISAATRDGLGGRRDAGGNVCTYYDTQHGRYLFSFSEEPGYDRYVNVAPARPETMLTQLRALLDSLR</sequence>
<dbReference type="AlphaFoldDB" id="A0A840IYX2"/>
<evidence type="ECO:0000313" key="6">
    <source>
        <dbReference type="Proteomes" id="UP000581769"/>
    </source>
</evidence>
<protein>
    <recommendedName>
        <fullName evidence="7">ESAT-6 protein secretion system EspG family protein</fullName>
    </recommendedName>
</protein>
<evidence type="ECO:0000256" key="2">
    <source>
        <dbReference type="ARBA" id="ARBA00006411"/>
    </source>
</evidence>
<evidence type="ECO:0000256" key="1">
    <source>
        <dbReference type="ARBA" id="ARBA00004496"/>
    </source>
</evidence>
<name>A0A840IYX2_9PSEU</name>
<keyword evidence="4" id="KW-0143">Chaperone</keyword>
<accession>A0A840IYX2</accession>
<organism evidence="5 6">
    <name type="scientific">Amycolatopsis jiangsuensis</name>
    <dbReference type="NCBI Taxonomy" id="1181879"/>
    <lineage>
        <taxon>Bacteria</taxon>
        <taxon>Bacillati</taxon>
        <taxon>Actinomycetota</taxon>
        <taxon>Actinomycetes</taxon>
        <taxon>Pseudonocardiales</taxon>
        <taxon>Pseudonocardiaceae</taxon>
        <taxon>Amycolatopsis</taxon>
    </lineage>
</organism>
<dbReference type="RefSeq" id="WP_184781276.1">
    <property type="nucleotide sequence ID" value="NZ_JACHMG010000001.1"/>
</dbReference>
<dbReference type="Proteomes" id="UP000581769">
    <property type="component" value="Unassembled WGS sequence"/>
</dbReference>
<comment type="caution">
    <text evidence="5">The sequence shown here is derived from an EMBL/GenBank/DDBJ whole genome shotgun (WGS) entry which is preliminary data.</text>
</comment>